<evidence type="ECO:0000256" key="3">
    <source>
        <dbReference type="ARBA" id="ARBA00023172"/>
    </source>
</evidence>
<dbReference type="InterPro" id="IPR006118">
    <property type="entry name" value="Recombinase_CS"/>
</dbReference>
<evidence type="ECO:0000256" key="5">
    <source>
        <dbReference type="PROSITE-ProRule" id="PRU10137"/>
    </source>
</evidence>
<keyword evidence="1" id="KW-0229">DNA integration</keyword>
<dbReference type="Gene3D" id="3.40.50.1390">
    <property type="entry name" value="Resolvase, N-terminal catalytic domain"/>
    <property type="match status" value="1"/>
</dbReference>
<dbReference type="InterPro" id="IPR050639">
    <property type="entry name" value="SSR_resolvase"/>
</dbReference>
<evidence type="ECO:0000313" key="8">
    <source>
        <dbReference type="EMBL" id="MCW0484676.1"/>
    </source>
</evidence>
<evidence type="ECO:0000313" key="9">
    <source>
        <dbReference type="Proteomes" id="UP001163821"/>
    </source>
</evidence>
<dbReference type="SMART" id="SM00857">
    <property type="entry name" value="Resolvase"/>
    <property type="match status" value="1"/>
</dbReference>
<dbReference type="Gene3D" id="3.90.1750.20">
    <property type="entry name" value="Putative Large Serine Recombinase, Chain B, Domain 2"/>
    <property type="match status" value="1"/>
</dbReference>
<gene>
    <name evidence="8" type="ORF">N2K84_18220</name>
</gene>
<dbReference type="PANTHER" id="PTHR30461">
    <property type="entry name" value="DNA-INVERTASE FROM LAMBDOID PROPHAGE"/>
    <property type="match status" value="1"/>
</dbReference>
<sequence length="530" mass="61497">MKAVIYARVSTEEQDTARQHAELLELAKKEGYTVESSFEDKITGASKAETRKGFEKMLKFITAENIKQVYCWELSRLGRSMINIYQVIREFRESNINICIKKENINTLSNDKNTQLQLNLLASIAEYERETIKERTISGTYNSIRNGGAGGGSIKQYGYKKVNGKLVIDTEEANVIKDICNKYLCEDWSVKQIADYLNVTGIKTRYKKLIDAEIINYKVPSPLLWTEGSIARLLHKQLLTGNRKYGKVQLKDESLRILDDSTFEAIQLKMMEKRKTKANAQKYQNIFKNVLYCANCGSPMIMHKGKSSSLNNHYKCFQRFVKKSDCTSSMINIDLLNNAVYDRVKEFIVESNSVNEKIKKLETQIEINNNSISQIRVKLDDLSKKEERLVDLYIAGKIALNIYENRLKQIQEDNVDNQKQIVKSESLNSKLSKEIIELRSKKNVDLKNPNIFKSNINSLVEKIELKTMDDFDISEYNRILNNYGDKIERVNKREIWYHLNIKMFDNRTNYVKMFSNHTNNFDDLITVDLI</sequence>
<dbReference type="PANTHER" id="PTHR30461:SF2">
    <property type="entry name" value="SERINE RECOMBINASE PINE-RELATED"/>
    <property type="match status" value="1"/>
</dbReference>
<feature type="active site" description="O-(5'-phospho-DNA)-serine intermediate" evidence="4 5">
    <location>
        <position position="10"/>
    </location>
</feature>
<keyword evidence="2" id="KW-0238">DNA-binding</keyword>
<protein>
    <submittedName>
        <fullName evidence="8">Recombinase family protein</fullName>
    </submittedName>
</protein>
<dbReference type="CDD" id="cd03768">
    <property type="entry name" value="SR_ResInv"/>
    <property type="match status" value="1"/>
</dbReference>
<keyword evidence="9" id="KW-1185">Reference proteome</keyword>
<dbReference type="RefSeq" id="WP_282593264.1">
    <property type="nucleotide sequence ID" value="NZ_JAPAAF010000045.1"/>
</dbReference>
<comment type="caution">
    <text evidence="8">The sequence shown here is derived from an EMBL/GenBank/DDBJ whole genome shotgun (WGS) entry which is preliminary data.</text>
</comment>
<reference evidence="8" key="1">
    <citation type="submission" date="2022-10" db="EMBL/GenBank/DDBJ databases">
        <title>Gaoshiqiia sediminis gen. nov., sp. nov., isolated from coastal sediment.</title>
        <authorList>
            <person name="Yu W.X."/>
            <person name="Mu D.S."/>
            <person name="Du J.Z."/>
            <person name="Liang Y.Q."/>
        </authorList>
    </citation>
    <scope>NUCLEOTIDE SEQUENCE</scope>
    <source>
        <strain evidence="8">A06</strain>
    </source>
</reference>
<proteinExistence type="predicted"/>
<accession>A0AA41YAG0</accession>
<dbReference type="AlphaFoldDB" id="A0AA41YAG0"/>
<dbReference type="PROSITE" id="PS51737">
    <property type="entry name" value="RECOMBINASE_DNA_BIND"/>
    <property type="match status" value="1"/>
</dbReference>
<organism evidence="8 9">
    <name type="scientific">Gaoshiqia sediminis</name>
    <dbReference type="NCBI Taxonomy" id="2986998"/>
    <lineage>
        <taxon>Bacteria</taxon>
        <taxon>Pseudomonadati</taxon>
        <taxon>Bacteroidota</taxon>
        <taxon>Bacteroidia</taxon>
        <taxon>Marinilabiliales</taxon>
        <taxon>Prolixibacteraceae</taxon>
        <taxon>Gaoshiqia</taxon>
    </lineage>
</organism>
<dbReference type="InterPro" id="IPR006119">
    <property type="entry name" value="Resolv_N"/>
</dbReference>
<dbReference type="GO" id="GO:0000150">
    <property type="term" value="F:DNA strand exchange activity"/>
    <property type="evidence" value="ECO:0007669"/>
    <property type="project" value="InterPro"/>
</dbReference>
<evidence type="ECO:0000259" key="7">
    <source>
        <dbReference type="PROSITE" id="PS51737"/>
    </source>
</evidence>
<evidence type="ECO:0000256" key="4">
    <source>
        <dbReference type="PIRSR" id="PIRSR606118-50"/>
    </source>
</evidence>
<dbReference type="GO" id="GO:0015074">
    <property type="term" value="P:DNA integration"/>
    <property type="evidence" value="ECO:0007669"/>
    <property type="project" value="UniProtKB-KW"/>
</dbReference>
<dbReference type="InterPro" id="IPR011109">
    <property type="entry name" value="DNA_bind_recombinase_dom"/>
</dbReference>
<dbReference type="InterPro" id="IPR038109">
    <property type="entry name" value="DNA_bind_recomb_sf"/>
</dbReference>
<keyword evidence="3" id="KW-0233">DNA recombination</keyword>
<dbReference type="PROSITE" id="PS00397">
    <property type="entry name" value="RECOMBINASES_1"/>
    <property type="match status" value="1"/>
</dbReference>
<dbReference type="GO" id="GO:0003677">
    <property type="term" value="F:DNA binding"/>
    <property type="evidence" value="ECO:0007669"/>
    <property type="project" value="UniProtKB-KW"/>
</dbReference>
<dbReference type="EMBL" id="JAPAAF010000045">
    <property type="protein sequence ID" value="MCW0484676.1"/>
    <property type="molecule type" value="Genomic_DNA"/>
</dbReference>
<evidence type="ECO:0000256" key="2">
    <source>
        <dbReference type="ARBA" id="ARBA00023125"/>
    </source>
</evidence>
<evidence type="ECO:0000259" key="6">
    <source>
        <dbReference type="PROSITE" id="PS51736"/>
    </source>
</evidence>
<dbReference type="InterPro" id="IPR036162">
    <property type="entry name" value="Resolvase-like_N_sf"/>
</dbReference>
<name>A0AA41YAG0_9BACT</name>
<dbReference type="Pfam" id="PF00239">
    <property type="entry name" value="Resolvase"/>
    <property type="match status" value="1"/>
</dbReference>
<evidence type="ECO:0000256" key="1">
    <source>
        <dbReference type="ARBA" id="ARBA00022908"/>
    </source>
</evidence>
<feature type="domain" description="Resolvase/invertase-type recombinase catalytic" evidence="6">
    <location>
        <begin position="2"/>
        <end position="147"/>
    </location>
</feature>
<dbReference type="Proteomes" id="UP001163821">
    <property type="component" value="Unassembled WGS sequence"/>
</dbReference>
<dbReference type="InterPro" id="IPR025827">
    <property type="entry name" value="Zn_ribbon_recom_dom"/>
</dbReference>
<dbReference type="SUPFAM" id="SSF53041">
    <property type="entry name" value="Resolvase-like"/>
    <property type="match status" value="1"/>
</dbReference>
<dbReference type="Pfam" id="PF13408">
    <property type="entry name" value="Zn_ribbon_recom"/>
    <property type="match status" value="1"/>
</dbReference>
<dbReference type="PROSITE" id="PS51736">
    <property type="entry name" value="RECOMBINASES_3"/>
    <property type="match status" value="1"/>
</dbReference>
<dbReference type="Pfam" id="PF07508">
    <property type="entry name" value="Recombinase"/>
    <property type="match status" value="1"/>
</dbReference>
<feature type="domain" description="Recombinase" evidence="7">
    <location>
        <begin position="156"/>
        <end position="277"/>
    </location>
</feature>